<reference evidence="3" key="1">
    <citation type="journal article" date="2013" name="Science">
        <title>The Amborella genome and the evolution of flowering plants.</title>
        <authorList>
            <consortium name="Amborella Genome Project"/>
        </authorList>
    </citation>
    <scope>NUCLEOTIDE SEQUENCE [LARGE SCALE GENOMIC DNA]</scope>
</reference>
<gene>
    <name evidence="2" type="ORF">AMTR_s00025p00111700</name>
</gene>
<dbReference type="HOGENOM" id="CLU_2295460_0_0_1"/>
<dbReference type="AlphaFoldDB" id="W1PWV0"/>
<evidence type="ECO:0000313" key="3">
    <source>
        <dbReference type="Proteomes" id="UP000017836"/>
    </source>
</evidence>
<dbReference type="EMBL" id="KI392614">
    <property type="protein sequence ID" value="ERN12384.1"/>
    <property type="molecule type" value="Genomic_DNA"/>
</dbReference>
<organism evidence="2 3">
    <name type="scientific">Amborella trichopoda</name>
    <dbReference type="NCBI Taxonomy" id="13333"/>
    <lineage>
        <taxon>Eukaryota</taxon>
        <taxon>Viridiplantae</taxon>
        <taxon>Streptophyta</taxon>
        <taxon>Embryophyta</taxon>
        <taxon>Tracheophyta</taxon>
        <taxon>Spermatophyta</taxon>
        <taxon>Magnoliopsida</taxon>
        <taxon>Amborellales</taxon>
        <taxon>Amborellaceae</taxon>
        <taxon>Amborella</taxon>
    </lineage>
</organism>
<proteinExistence type="predicted"/>
<dbReference type="Gramene" id="ERN12384">
    <property type="protein sequence ID" value="ERN12384"/>
    <property type="gene ID" value="AMTR_s00025p00111700"/>
</dbReference>
<dbReference type="Proteomes" id="UP000017836">
    <property type="component" value="Unassembled WGS sequence"/>
</dbReference>
<name>W1PWV0_AMBTC</name>
<accession>W1PWV0</accession>
<keyword evidence="3" id="KW-1185">Reference proteome</keyword>
<evidence type="ECO:0000313" key="2">
    <source>
        <dbReference type="EMBL" id="ERN12384.1"/>
    </source>
</evidence>
<protein>
    <submittedName>
        <fullName evidence="2">Uncharacterized protein</fullName>
    </submittedName>
</protein>
<sequence>MASTQSGSPKHGQIPRCSLRQFSDLGRESTVVENRFLELSPTSGQVFIGSTGKLQKGNDGDTSRRRLPLPLHLPNDERIDLDALHLLDDEGPTRQPKVFCL</sequence>
<feature type="region of interest" description="Disordered" evidence="1">
    <location>
        <begin position="48"/>
        <end position="70"/>
    </location>
</feature>
<evidence type="ECO:0000256" key="1">
    <source>
        <dbReference type="SAM" id="MobiDB-lite"/>
    </source>
</evidence>